<proteinExistence type="predicted"/>
<dbReference type="Proteomes" id="UP001157502">
    <property type="component" value="Chromosome 1"/>
</dbReference>
<keyword evidence="2" id="KW-1185">Reference proteome</keyword>
<evidence type="ECO:0000313" key="1">
    <source>
        <dbReference type="EMBL" id="KAJ8016461.1"/>
    </source>
</evidence>
<gene>
    <name evidence="1" type="ORF">DPEC_G00007440</name>
</gene>
<sequence>MDHDEVSSELDQMASRLHEGGLAPTASAEECQRHLWHLLLQCEGDLRTATLELHSLRTQQDTEMKEVENYVEHIRGLLQERESLMADHERDNQQLRTELWKIQLQQDSQRKEVAEMLAQEGLGEISLSSPSEQVAYLLVERATLLERLEAAERQLDTQSLTGNLREVQLQEELDHVRHTMEEGLRQQRKYENMIQVNNQQESRDRSEHQRLERDLEEASQRLDMAHKDIRRLTDELESAKKTQGLCDMIEMQKVTEHNERLEGEIQVLRDRVRSLDSEKKSLLQMRDGDSSEQPKGLSTPSTTSSKKEEQDQIHKKCHEALDNVSCQLRELQRRMQKHQREQEDLVERNEELEALLGEAQNASKEHSQCHEGELEGLNRKIQKLKAELKQIKDMELAQTDGAVVGRETETYLHQLKGSSQERMALLEARWTKESDWRKQLEADLRTAHAALKKDKESLQRDEKELRKLRLELQGLQTECQQGKTLIKSLTQVKAEKRILEEKVAQLERAQSRLQGDREHQTESSPTPDDLRQSKKQVAELESQVKRLTSELSRLEKNNSTLRDEIKEKRQATDFQDQLTKKWAANGEKDEGLNQVASLKYEISRQHAKLVEEHQLASQHQLALQAQVNEAQALIRSQESVLGQKSEENKQLKQDLQRAQSLFTSAERELRYEREKNLDLKRHNALLEQEKIKVCAELKQALAKLSQAEQNGSGKAEETERLQHRIRELELELARSGQTHNTNASLQGELQLERARVIAADKKVLDLQQQLKSAQHQVHLEEARAGETSRLERDCKDMSDVISALRAKQQEGQLQRKLLEAREEELQHQVRCLKSQEVSLGRQNSELGHRTQQMETRLAVLEAEHSKLSEEHRDSLRICVQLEEELASSKQESDRLQEELQQVIIQLDTRIRKYNEKQSQHMTKLSKAKQIFLKATAQRDRIIQKLENDLTMASSLSHKEKDWMRTVMEENENLLVEKRELLKQMSETEEMGSDSLRTAFTVQHRVNFLEMENRQLQERTLKLASQVGMLERTLRNAQSQSLCKLEDIKKMFPSESLASDSVFQTPTLSLTSGVCDPLGILNAICRVKVAKHVDDTQTASSTAQSQSFELSYLNLTSPVAHSDIKDPEEEARDLCGE</sequence>
<evidence type="ECO:0000313" key="2">
    <source>
        <dbReference type="Proteomes" id="UP001157502"/>
    </source>
</evidence>
<dbReference type="EMBL" id="CM055728">
    <property type="protein sequence ID" value="KAJ8016461.1"/>
    <property type="molecule type" value="Genomic_DNA"/>
</dbReference>
<reference evidence="1" key="1">
    <citation type="submission" date="2021-05" db="EMBL/GenBank/DDBJ databases">
        <authorList>
            <person name="Pan Q."/>
            <person name="Jouanno E."/>
            <person name="Zahm M."/>
            <person name="Klopp C."/>
            <person name="Cabau C."/>
            <person name="Louis A."/>
            <person name="Berthelot C."/>
            <person name="Parey E."/>
            <person name="Roest Crollius H."/>
            <person name="Montfort J."/>
            <person name="Robinson-Rechavi M."/>
            <person name="Bouchez O."/>
            <person name="Lampietro C."/>
            <person name="Lopez Roques C."/>
            <person name="Donnadieu C."/>
            <person name="Postlethwait J."/>
            <person name="Bobe J."/>
            <person name="Dillon D."/>
            <person name="Chandos A."/>
            <person name="von Hippel F."/>
            <person name="Guiguen Y."/>
        </authorList>
    </citation>
    <scope>NUCLEOTIDE SEQUENCE</scope>
    <source>
        <strain evidence="1">YG-Jan2019</strain>
    </source>
</reference>
<organism evidence="1 2">
    <name type="scientific">Dallia pectoralis</name>
    <name type="common">Alaska blackfish</name>
    <dbReference type="NCBI Taxonomy" id="75939"/>
    <lineage>
        <taxon>Eukaryota</taxon>
        <taxon>Metazoa</taxon>
        <taxon>Chordata</taxon>
        <taxon>Craniata</taxon>
        <taxon>Vertebrata</taxon>
        <taxon>Euteleostomi</taxon>
        <taxon>Actinopterygii</taxon>
        <taxon>Neopterygii</taxon>
        <taxon>Teleostei</taxon>
        <taxon>Protacanthopterygii</taxon>
        <taxon>Esociformes</taxon>
        <taxon>Umbridae</taxon>
        <taxon>Dallia</taxon>
    </lineage>
</organism>
<protein>
    <submittedName>
        <fullName evidence="1">Uncharacterized protein</fullName>
    </submittedName>
</protein>
<comment type="caution">
    <text evidence="1">The sequence shown here is derived from an EMBL/GenBank/DDBJ whole genome shotgun (WGS) entry which is preliminary data.</text>
</comment>
<accession>A0ACC2HL96</accession>
<name>A0ACC2HL96_DALPE</name>